<evidence type="ECO:0000256" key="2">
    <source>
        <dbReference type="ARBA" id="ARBA00006311"/>
    </source>
</evidence>
<proteinExistence type="inferred from homology"/>
<evidence type="ECO:0000313" key="6">
    <source>
        <dbReference type="Proteomes" id="UP000010552"/>
    </source>
</evidence>
<keyword evidence="6" id="KW-1185">Reference proteome</keyword>
<feature type="compositionally biased region" description="Basic and acidic residues" evidence="4">
    <location>
        <begin position="512"/>
        <end position="521"/>
    </location>
</feature>
<dbReference type="STRING" id="9402.L5L4A4"/>
<dbReference type="PANTHER" id="PTHR47138">
    <property type="entry name" value="PERILIPIN-1"/>
    <property type="match status" value="1"/>
</dbReference>
<organism evidence="5 6">
    <name type="scientific">Pteropus alecto</name>
    <name type="common">Black flying fox</name>
    <dbReference type="NCBI Taxonomy" id="9402"/>
    <lineage>
        <taxon>Eukaryota</taxon>
        <taxon>Metazoa</taxon>
        <taxon>Chordata</taxon>
        <taxon>Craniata</taxon>
        <taxon>Vertebrata</taxon>
        <taxon>Euteleostomi</taxon>
        <taxon>Mammalia</taxon>
        <taxon>Eutheria</taxon>
        <taxon>Laurasiatheria</taxon>
        <taxon>Chiroptera</taxon>
        <taxon>Yinpterochiroptera</taxon>
        <taxon>Pteropodoidea</taxon>
        <taxon>Pteropodidae</taxon>
        <taxon>Pteropodinae</taxon>
        <taxon>Pteropus</taxon>
    </lineage>
</organism>
<dbReference type="AlphaFoldDB" id="L5L4A4"/>
<sequence>MAVNKGPALLDGDLPEQENVLQRVLQLPVVSGTCECFQKTYTSTKESHPLVASVCNAYEKGVQGASSLAAWGMEPVVRRLSTQFIAANDLACRGLDHLEEKIPALQYPPEKIASELKDTISSRLRSARNSISAPIASTSDKVLGAALAGCELAWGAAKDTADYAANTRAGRLASGGADLALGGVEKVVEFLLPPAKESSGRPRTQKPPKAKPSLVSRVGALANTVSQHTFQTTVGVLKQGHALAMWIPGMAPLHSLLGRALLTSCPHRAGKGLAVGTVKPEAATFAPQSSLAQWGASAAMQVVSRRQSEVRVPWLHNLAASQDEDHDEQTDTEGEEAEQEDESETEEKQLSEVAALPSPQGLLGSVAHSLHKALHSAVSAVTWAPAAVLGTAGRVLRLTPARAAPHAGSTKGRAMSLSDALKGVTDNVVDTVVHYVPLPRLSLMEPESEFRDIEEVVRQEAERRGSGVLPAGPEPTPRPAQHRGSLRSTRGLSLEDRGDPPAAPRPAFPASPREKPARRVSDSFFRPSVMEPILGRAQYSQLRKKS</sequence>
<accession>L5L4A4</accession>
<name>L5L4A4_PTEAL</name>
<keyword evidence="3" id="KW-0551">Lipid droplet</keyword>
<dbReference type="InterPro" id="IPR042998">
    <property type="entry name" value="PLIN1"/>
</dbReference>
<dbReference type="FunCoup" id="L5L4A4">
    <property type="interactions" value="78"/>
</dbReference>
<feature type="region of interest" description="Disordered" evidence="4">
    <location>
        <begin position="318"/>
        <end position="352"/>
    </location>
</feature>
<dbReference type="InterPro" id="IPR004279">
    <property type="entry name" value="Perilipin"/>
</dbReference>
<evidence type="ECO:0000256" key="3">
    <source>
        <dbReference type="ARBA" id="ARBA00022677"/>
    </source>
</evidence>
<dbReference type="EMBL" id="KB030332">
    <property type="protein sequence ID" value="ELK18265.1"/>
    <property type="molecule type" value="Genomic_DNA"/>
</dbReference>
<comment type="subcellular location">
    <subcellularLocation>
        <location evidence="1">Lipid droplet</location>
    </subcellularLocation>
</comment>
<reference evidence="6" key="1">
    <citation type="journal article" date="2013" name="Science">
        <title>Comparative analysis of bat genomes provides insight into the evolution of flight and immunity.</title>
        <authorList>
            <person name="Zhang G."/>
            <person name="Cowled C."/>
            <person name="Shi Z."/>
            <person name="Huang Z."/>
            <person name="Bishop-Lilly K.A."/>
            <person name="Fang X."/>
            <person name="Wynne J.W."/>
            <person name="Xiong Z."/>
            <person name="Baker M.L."/>
            <person name="Zhao W."/>
            <person name="Tachedjian M."/>
            <person name="Zhu Y."/>
            <person name="Zhou P."/>
            <person name="Jiang X."/>
            <person name="Ng J."/>
            <person name="Yang L."/>
            <person name="Wu L."/>
            <person name="Xiao J."/>
            <person name="Feng Y."/>
            <person name="Chen Y."/>
            <person name="Sun X."/>
            <person name="Zhang Y."/>
            <person name="Marsh G.A."/>
            <person name="Crameri G."/>
            <person name="Broder C.C."/>
            <person name="Frey K.G."/>
            <person name="Wang L.F."/>
            <person name="Wang J."/>
        </authorList>
    </citation>
    <scope>NUCLEOTIDE SEQUENCE [LARGE SCALE GENOMIC DNA]</scope>
</reference>
<evidence type="ECO:0000256" key="1">
    <source>
        <dbReference type="ARBA" id="ARBA00004502"/>
    </source>
</evidence>
<dbReference type="GO" id="GO:0005811">
    <property type="term" value="C:lipid droplet"/>
    <property type="evidence" value="ECO:0007669"/>
    <property type="project" value="UniProtKB-SubCell"/>
</dbReference>
<feature type="compositionally biased region" description="Acidic residues" evidence="4">
    <location>
        <begin position="322"/>
        <end position="345"/>
    </location>
</feature>
<dbReference type="InParanoid" id="L5L4A4"/>
<dbReference type="PIRSF" id="PIRSF036881">
    <property type="entry name" value="PAT"/>
    <property type="match status" value="1"/>
</dbReference>
<dbReference type="Proteomes" id="UP000010552">
    <property type="component" value="Unassembled WGS sequence"/>
</dbReference>
<comment type="similarity">
    <text evidence="2">Belongs to the perilipin family.</text>
</comment>
<dbReference type="PANTHER" id="PTHR47138:SF1">
    <property type="entry name" value="PERILIPIN-1"/>
    <property type="match status" value="1"/>
</dbReference>
<gene>
    <name evidence="5" type="ORF">PAL_GLEAN10009486</name>
</gene>
<protein>
    <submittedName>
        <fullName evidence="5">Perilipin-1</fullName>
    </submittedName>
</protein>
<evidence type="ECO:0000313" key="5">
    <source>
        <dbReference type="EMBL" id="ELK18265.1"/>
    </source>
</evidence>
<dbReference type="eggNOG" id="ENOG502RY3Q">
    <property type="taxonomic scope" value="Eukaryota"/>
</dbReference>
<dbReference type="Pfam" id="PF03036">
    <property type="entry name" value="Perilipin"/>
    <property type="match status" value="2"/>
</dbReference>
<dbReference type="GO" id="GO:0006629">
    <property type="term" value="P:lipid metabolic process"/>
    <property type="evidence" value="ECO:0007669"/>
    <property type="project" value="InterPro"/>
</dbReference>
<evidence type="ECO:0000256" key="4">
    <source>
        <dbReference type="SAM" id="MobiDB-lite"/>
    </source>
</evidence>
<feature type="region of interest" description="Disordered" evidence="4">
    <location>
        <begin position="457"/>
        <end position="527"/>
    </location>
</feature>